<dbReference type="InterPro" id="IPR050950">
    <property type="entry name" value="HTH-type_LysR_regulators"/>
</dbReference>
<dbReference type="InterPro" id="IPR000847">
    <property type="entry name" value="LysR_HTH_N"/>
</dbReference>
<keyword evidence="3" id="KW-0238">DNA-binding</keyword>
<dbReference type="RefSeq" id="WP_379734554.1">
    <property type="nucleotide sequence ID" value="NZ_JBHRVV010000001.1"/>
</dbReference>
<dbReference type="SUPFAM" id="SSF53850">
    <property type="entry name" value="Periplasmic binding protein-like II"/>
    <property type="match status" value="1"/>
</dbReference>
<evidence type="ECO:0000259" key="5">
    <source>
        <dbReference type="PROSITE" id="PS50931"/>
    </source>
</evidence>
<organism evidence="6 7">
    <name type="scientific">Massilia haematophila</name>
    <dbReference type="NCBI Taxonomy" id="457923"/>
    <lineage>
        <taxon>Bacteria</taxon>
        <taxon>Pseudomonadati</taxon>
        <taxon>Pseudomonadota</taxon>
        <taxon>Betaproteobacteria</taxon>
        <taxon>Burkholderiales</taxon>
        <taxon>Oxalobacteraceae</taxon>
        <taxon>Telluria group</taxon>
        <taxon>Massilia</taxon>
    </lineage>
</organism>
<dbReference type="EMBL" id="JBHRVV010000001">
    <property type="protein sequence ID" value="MFC3458125.1"/>
    <property type="molecule type" value="Genomic_DNA"/>
</dbReference>
<dbReference type="Pfam" id="PF03466">
    <property type="entry name" value="LysR_substrate"/>
    <property type="match status" value="1"/>
</dbReference>
<keyword evidence="7" id="KW-1185">Reference proteome</keyword>
<feature type="domain" description="HTH lysR-type" evidence="5">
    <location>
        <begin position="14"/>
        <end position="71"/>
    </location>
</feature>
<dbReference type="InterPro" id="IPR036388">
    <property type="entry name" value="WH-like_DNA-bd_sf"/>
</dbReference>
<proteinExistence type="inferred from homology"/>
<keyword evidence="2" id="KW-0805">Transcription regulation</keyword>
<dbReference type="Gene3D" id="3.40.190.10">
    <property type="entry name" value="Periplasmic binding protein-like II"/>
    <property type="match status" value="2"/>
</dbReference>
<name>A0ABV7PJ40_9BURK</name>
<dbReference type="PROSITE" id="PS50931">
    <property type="entry name" value="HTH_LYSR"/>
    <property type="match status" value="1"/>
</dbReference>
<reference evidence="7" key="1">
    <citation type="journal article" date="2019" name="Int. J. Syst. Evol. Microbiol.">
        <title>The Global Catalogue of Microorganisms (GCM) 10K type strain sequencing project: providing services to taxonomists for standard genome sequencing and annotation.</title>
        <authorList>
            <consortium name="The Broad Institute Genomics Platform"/>
            <consortium name="The Broad Institute Genome Sequencing Center for Infectious Disease"/>
            <person name="Wu L."/>
            <person name="Ma J."/>
        </authorList>
    </citation>
    <scope>NUCLEOTIDE SEQUENCE [LARGE SCALE GENOMIC DNA]</scope>
    <source>
        <strain evidence="7">CCM 7480</strain>
    </source>
</reference>
<sequence>MRDSSSTRFIRFHLKIRHLVLLVELGRHASILHAAEAAGLTQPGASKLIGELEHALGVPLFERLPRGVAPTWYGKVLIRRASAALAEMDAAHQEIIQGQAGFGGRVCIGSVLSPASSLVPQALKLLKERNPRIQVAVSVEGSNTMVEQLRAGELDIVIGRIHDPAAGVELDFEPLADEARSLVVRAGHPWLERSDLGLEDLAEAAWILPPPGRLRDRLMALFIARGLPQPADIVETLSLPLVTRLLAQGERVVALPTGLVQAELEAGTLAVLPFELGLRADVYGIVTRKRHQLSPSAGAMLAALREAAGLASRVPPILPPPLQA</sequence>
<dbReference type="Gene3D" id="1.10.10.10">
    <property type="entry name" value="Winged helix-like DNA-binding domain superfamily/Winged helix DNA-binding domain"/>
    <property type="match status" value="1"/>
</dbReference>
<comment type="caution">
    <text evidence="6">The sequence shown here is derived from an EMBL/GenBank/DDBJ whole genome shotgun (WGS) entry which is preliminary data.</text>
</comment>
<accession>A0ABV7PJ40</accession>
<evidence type="ECO:0000256" key="4">
    <source>
        <dbReference type="ARBA" id="ARBA00023163"/>
    </source>
</evidence>
<comment type="similarity">
    <text evidence="1">Belongs to the LysR transcriptional regulatory family.</text>
</comment>
<gene>
    <name evidence="6" type="ORF">ACFOPH_07700</name>
</gene>
<evidence type="ECO:0000256" key="3">
    <source>
        <dbReference type="ARBA" id="ARBA00023125"/>
    </source>
</evidence>
<dbReference type="Proteomes" id="UP001595665">
    <property type="component" value="Unassembled WGS sequence"/>
</dbReference>
<dbReference type="InterPro" id="IPR005119">
    <property type="entry name" value="LysR_subst-bd"/>
</dbReference>
<protein>
    <submittedName>
        <fullName evidence="6">LysR substrate-binding domain-containing protein</fullName>
    </submittedName>
</protein>
<dbReference type="PRINTS" id="PR00039">
    <property type="entry name" value="HTHLYSR"/>
</dbReference>
<keyword evidence="4" id="KW-0804">Transcription</keyword>
<dbReference type="PANTHER" id="PTHR30419">
    <property type="entry name" value="HTH-TYPE TRANSCRIPTIONAL REGULATOR YBHD"/>
    <property type="match status" value="1"/>
</dbReference>
<dbReference type="InterPro" id="IPR036390">
    <property type="entry name" value="WH_DNA-bd_sf"/>
</dbReference>
<dbReference type="SUPFAM" id="SSF46785">
    <property type="entry name" value="Winged helix' DNA-binding domain"/>
    <property type="match status" value="1"/>
</dbReference>
<dbReference type="PANTHER" id="PTHR30419:SF8">
    <property type="entry name" value="NITROGEN ASSIMILATION TRANSCRIPTIONAL ACTIVATOR-RELATED"/>
    <property type="match status" value="1"/>
</dbReference>
<evidence type="ECO:0000313" key="7">
    <source>
        <dbReference type="Proteomes" id="UP001595665"/>
    </source>
</evidence>
<evidence type="ECO:0000313" key="6">
    <source>
        <dbReference type="EMBL" id="MFC3458125.1"/>
    </source>
</evidence>
<evidence type="ECO:0000256" key="2">
    <source>
        <dbReference type="ARBA" id="ARBA00023015"/>
    </source>
</evidence>
<dbReference type="Pfam" id="PF00126">
    <property type="entry name" value="HTH_1"/>
    <property type="match status" value="1"/>
</dbReference>
<evidence type="ECO:0000256" key="1">
    <source>
        <dbReference type="ARBA" id="ARBA00009437"/>
    </source>
</evidence>